<dbReference type="InterPro" id="IPR036458">
    <property type="entry name" value="Na:dicarbo_symporter_sf"/>
</dbReference>
<protein>
    <submittedName>
        <fullName evidence="9">Na+/H+-dicarboxylate symporter</fullName>
    </submittedName>
</protein>
<evidence type="ECO:0000313" key="10">
    <source>
        <dbReference type="Proteomes" id="UP001519363"/>
    </source>
</evidence>
<gene>
    <name evidence="9" type="ORF">JOF53_003528</name>
</gene>
<dbReference type="Gene3D" id="1.10.3860.10">
    <property type="entry name" value="Sodium:dicarboxylate symporter"/>
    <property type="match status" value="1"/>
</dbReference>
<keyword evidence="5 8" id="KW-1133">Transmembrane helix</keyword>
<dbReference type="InterPro" id="IPR001991">
    <property type="entry name" value="Na-dicarboxylate_symporter"/>
</dbReference>
<feature type="transmembrane region" description="Helical" evidence="8">
    <location>
        <begin position="156"/>
        <end position="173"/>
    </location>
</feature>
<sequence length="447" mass="46714">MPSALKPALKKFPFWAQTVTGLVLGIVLGLVARAYGIGWLTTTLSTVGSTFVQLLTLAVVPLVFTAIVVSIANLRNINGGPGTVARLAGKTLLWFGITSLVAVLVGIGIGLLTNPGQGVTLPVDPGYKPKSQGGWLDFLKGIIPTNPVLAFTEGRVLQVVFLAVVVGIAAYKIGERAKPFVDVSRSALEITQKALWWVIRLAPIGTLGLIGRATAQYGFDLLRPLATFAIAVYAGCLVVLLVVYPVLLRVFGKVSPLRFYAKAWAPIQLAFVSRSSIGTLPLTQQTTIRRLGVPQEYASFAVPFGATTKMDGCAAVFPAVAAIFVAQVYGVDLSLWQYLLIAAVSVFGSAATAGLTGAIVMLTLTLSTVGLPLSGIGLIIAIDAIIDMIRTATNVTGQMVVPVLVARSEGTLDDEVFNAPGGGDPLAEADAETAEGTAEDKKVLVSA</sequence>
<evidence type="ECO:0000256" key="6">
    <source>
        <dbReference type="ARBA" id="ARBA00023136"/>
    </source>
</evidence>
<evidence type="ECO:0000256" key="7">
    <source>
        <dbReference type="SAM" id="MobiDB-lite"/>
    </source>
</evidence>
<keyword evidence="4 8" id="KW-0812">Transmembrane</keyword>
<feature type="compositionally biased region" description="Basic and acidic residues" evidence="7">
    <location>
        <begin position="438"/>
        <end position="447"/>
    </location>
</feature>
<feature type="region of interest" description="Disordered" evidence="7">
    <location>
        <begin position="421"/>
        <end position="447"/>
    </location>
</feature>
<keyword evidence="10" id="KW-1185">Reference proteome</keyword>
<reference evidence="9 10" key="1">
    <citation type="submission" date="2021-03" db="EMBL/GenBank/DDBJ databases">
        <title>Sequencing the genomes of 1000 actinobacteria strains.</title>
        <authorList>
            <person name="Klenk H.-P."/>
        </authorList>
    </citation>
    <scope>NUCLEOTIDE SEQUENCE [LARGE SCALE GENOMIC DNA]</scope>
    <source>
        <strain evidence="9 10">DSM 44580</strain>
    </source>
</reference>
<evidence type="ECO:0000313" key="9">
    <source>
        <dbReference type="EMBL" id="MBP2474656.1"/>
    </source>
</evidence>
<dbReference type="Proteomes" id="UP001519363">
    <property type="component" value="Unassembled WGS sequence"/>
</dbReference>
<feature type="transmembrane region" description="Helical" evidence="8">
    <location>
        <begin position="225"/>
        <end position="248"/>
    </location>
</feature>
<evidence type="ECO:0000256" key="2">
    <source>
        <dbReference type="ARBA" id="ARBA00022448"/>
    </source>
</evidence>
<feature type="transmembrane region" description="Helical" evidence="8">
    <location>
        <begin position="312"/>
        <end position="329"/>
    </location>
</feature>
<evidence type="ECO:0000256" key="8">
    <source>
        <dbReference type="SAM" id="Phobius"/>
    </source>
</evidence>
<name>A0ABS5ADJ6_9PSEU</name>
<evidence type="ECO:0000256" key="3">
    <source>
        <dbReference type="ARBA" id="ARBA00022475"/>
    </source>
</evidence>
<keyword evidence="6 8" id="KW-0472">Membrane</keyword>
<keyword evidence="3" id="KW-1003">Cell membrane</keyword>
<feature type="transmembrane region" description="Helical" evidence="8">
    <location>
        <begin position="194"/>
        <end position="213"/>
    </location>
</feature>
<organism evidence="9 10">
    <name type="scientific">Crossiella equi</name>
    <dbReference type="NCBI Taxonomy" id="130796"/>
    <lineage>
        <taxon>Bacteria</taxon>
        <taxon>Bacillati</taxon>
        <taxon>Actinomycetota</taxon>
        <taxon>Actinomycetes</taxon>
        <taxon>Pseudonocardiales</taxon>
        <taxon>Pseudonocardiaceae</taxon>
        <taxon>Crossiella</taxon>
    </lineage>
</organism>
<evidence type="ECO:0000256" key="5">
    <source>
        <dbReference type="ARBA" id="ARBA00022989"/>
    </source>
</evidence>
<feature type="transmembrane region" description="Helical" evidence="8">
    <location>
        <begin position="92"/>
        <end position="112"/>
    </location>
</feature>
<dbReference type="SUPFAM" id="SSF118215">
    <property type="entry name" value="Proton glutamate symport protein"/>
    <property type="match status" value="1"/>
</dbReference>
<accession>A0ABS5ADJ6</accession>
<proteinExistence type="predicted"/>
<feature type="transmembrane region" description="Helical" evidence="8">
    <location>
        <begin position="51"/>
        <end position="72"/>
    </location>
</feature>
<evidence type="ECO:0000256" key="4">
    <source>
        <dbReference type="ARBA" id="ARBA00022692"/>
    </source>
</evidence>
<dbReference type="PANTHER" id="PTHR42865">
    <property type="entry name" value="PROTON/GLUTAMATE-ASPARTATE SYMPORTER"/>
    <property type="match status" value="1"/>
</dbReference>
<dbReference type="EMBL" id="JAGIOO010000001">
    <property type="protein sequence ID" value="MBP2474656.1"/>
    <property type="molecule type" value="Genomic_DNA"/>
</dbReference>
<comment type="subcellular location">
    <subcellularLocation>
        <location evidence="1">Cell membrane</location>
        <topology evidence="1">Multi-pass membrane protein</topology>
    </subcellularLocation>
</comment>
<comment type="caution">
    <text evidence="9">The sequence shown here is derived from an EMBL/GenBank/DDBJ whole genome shotgun (WGS) entry which is preliminary data.</text>
</comment>
<keyword evidence="2" id="KW-0813">Transport</keyword>
<feature type="transmembrane region" description="Helical" evidence="8">
    <location>
        <begin position="12"/>
        <end position="31"/>
    </location>
</feature>
<dbReference type="PRINTS" id="PR00173">
    <property type="entry name" value="EDTRNSPORT"/>
</dbReference>
<dbReference type="RefSeq" id="WP_249044432.1">
    <property type="nucleotide sequence ID" value="NZ_JAGIOO010000001.1"/>
</dbReference>
<dbReference type="Pfam" id="PF00375">
    <property type="entry name" value="SDF"/>
    <property type="match status" value="1"/>
</dbReference>
<evidence type="ECO:0000256" key="1">
    <source>
        <dbReference type="ARBA" id="ARBA00004651"/>
    </source>
</evidence>
<feature type="transmembrane region" description="Helical" evidence="8">
    <location>
        <begin position="335"/>
        <end position="362"/>
    </location>
</feature>
<dbReference type="PANTHER" id="PTHR42865:SF7">
    <property type="entry name" value="PROTON_GLUTAMATE-ASPARTATE SYMPORTER"/>
    <property type="match status" value="1"/>
</dbReference>
<feature type="transmembrane region" description="Helical" evidence="8">
    <location>
        <begin position="369"/>
        <end position="389"/>
    </location>
</feature>